<evidence type="ECO:0000313" key="3">
    <source>
        <dbReference type="Proteomes" id="UP001152795"/>
    </source>
</evidence>
<dbReference type="InterPro" id="IPR029399">
    <property type="entry name" value="TMEM192"/>
</dbReference>
<evidence type="ECO:0000256" key="1">
    <source>
        <dbReference type="SAM" id="MobiDB-lite"/>
    </source>
</evidence>
<dbReference type="OrthoDB" id="6277625at2759"/>
<dbReference type="Pfam" id="PF14802">
    <property type="entry name" value="TMEM192"/>
    <property type="match status" value="1"/>
</dbReference>
<comment type="caution">
    <text evidence="2">The sequence shown here is derived from an EMBL/GenBank/DDBJ whole genome shotgun (WGS) entry which is preliminary data.</text>
</comment>
<organism evidence="2 3">
    <name type="scientific">Paramuricea clavata</name>
    <name type="common">Red gorgonian</name>
    <name type="synonym">Violescent sea-whip</name>
    <dbReference type="NCBI Taxonomy" id="317549"/>
    <lineage>
        <taxon>Eukaryota</taxon>
        <taxon>Metazoa</taxon>
        <taxon>Cnidaria</taxon>
        <taxon>Anthozoa</taxon>
        <taxon>Octocorallia</taxon>
        <taxon>Malacalcyonacea</taxon>
        <taxon>Plexauridae</taxon>
        <taxon>Paramuricea</taxon>
    </lineage>
</organism>
<dbReference type="Proteomes" id="UP001152795">
    <property type="component" value="Unassembled WGS sequence"/>
</dbReference>
<accession>A0A7D9EN07</accession>
<reference evidence="2" key="1">
    <citation type="submission" date="2020-04" db="EMBL/GenBank/DDBJ databases">
        <authorList>
            <person name="Alioto T."/>
            <person name="Alioto T."/>
            <person name="Gomez Garrido J."/>
        </authorList>
    </citation>
    <scope>NUCLEOTIDE SEQUENCE</scope>
    <source>
        <strain evidence="2">A484AB</strain>
    </source>
</reference>
<gene>
    <name evidence="2" type="ORF">PACLA_8A084970</name>
</gene>
<sequence>MTEKGRKSSNKNTKSKKKRKKRRPHSKDENLRESCAQTLKFEKRVKVKVLKFTRERSLPDCYTVIDNNFQMDVDGEVGYSDSAWPNGILEKQADMIRYLQQHNENLSRRLLRQTRATS</sequence>
<evidence type="ECO:0000313" key="2">
    <source>
        <dbReference type="EMBL" id="CAB4012826.1"/>
    </source>
</evidence>
<dbReference type="EMBL" id="CACRXK020007647">
    <property type="protein sequence ID" value="CAB4012826.1"/>
    <property type="molecule type" value="Genomic_DNA"/>
</dbReference>
<proteinExistence type="predicted"/>
<feature type="region of interest" description="Disordered" evidence="1">
    <location>
        <begin position="1"/>
        <end position="33"/>
    </location>
</feature>
<protein>
    <submittedName>
        <fullName evidence="2">Uncharacterized protein</fullName>
    </submittedName>
</protein>
<name>A0A7D9EN07_PARCT</name>
<keyword evidence="3" id="KW-1185">Reference proteome</keyword>
<dbReference type="AlphaFoldDB" id="A0A7D9EN07"/>
<feature type="compositionally biased region" description="Basic residues" evidence="1">
    <location>
        <begin position="7"/>
        <end position="25"/>
    </location>
</feature>